<comment type="cofactor">
    <cofactor evidence="2 7 8">
        <name>Mg(2+)</name>
        <dbReference type="ChEBI" id="CHEBI:18420"/>
    </cofactor>
</comment>
<sequence>MAPHSPSTSVIAAISAAVGGITTYFALRAYGRRREKTLCKFAIPASLLADDCPYREEIQVAVRLALEAGENMKSHSDTKGTLQGYESEHGLDIAHKSAEIDFATAVDILNEKVISDGIKKAFPSHTIIGEETVGTGEVPPLGSSPTWIVDPIDGTTNFASGQPLTAVSIGLCDGGRPVLGVAFAPITGELYLAITGRGAFRNGVRIHSTNQTSVSIKRLSDAVVCCEFGYARSDQAVRDMVGAAEHILQHGCRTLRQLGSGVLDICYVASGRIDVVYTGVADEGWKPWDYCAAMVVAEESGCTIRSLKGAPGKIDASDEFDKDGQVVQGSSFNIYSKSMICGVNKTIVEECRKTVLG</sequence>
<dbReference type="SUPFAM" id="SSF56655">
    <property type="entry name" value="Carbohydrate phosphatase"/>
    <property type="match status" value="1"/>
</dbReference>
<evidence type="ECO:0000256" key="5">
    <source>
        <dbReference type="ARBA" id="ARBA00022801"/>
    </source>
</evidence>
<keyword evidence="9" id="KW-1133">Transmembrane helix</keyword>
<dbReference type="InterPro" id="IPR033942">
    <property type="entry name" value="IMPase"/>
</dbReference>
<dbReference type="Gene3D" id="3.40.190.80">
    <property type="match status" value="1"/>
</dbReference>
<protein>
    <recommendedName>
        <fullName evidence="8">Inositol-1-monophosphatase</fullName>
        <ecNumber evidence="8">3.1.3.25</ecNumber>
    </recommendedName>
</protein>
<dbReference type="PROSITE" id="PS00629">
    <property type="entry name" value="IMP_1"/>
    <property type="match status" value="1"/>
</dbReference>
<keyword evidence="5 8" id="KW-0378">Hydrolase</keyword>
<keyword evidence="6 7" id="KW-0460">Magnesium</keyword>
<dbReference type="CDD" id="cd01639">
    <property type="entry name" value="IMPase"/>
    <property type="match status" value="1"/>
</dbReference>
<evidence type="ECO:0000256" key="9">
    <source>
        <dbReference type="SAM" id="Phobius"/>
    </source>
</evidence>
<evidence type="ECO:0000256" key="8">
    <source>
        <dbReference type="RuleBase" id="RU364068"/>
    </source>
</evidence>
<dbReference type="GO" id="GO:0046872">
    <property type="term" value="F:metal ion binding"/>
    <property type="evidence" value="ECO:0007669"/>
    <property type="project" value="UniProtKB-KW"/>
</dbReference>
<comment type="similarity">
    <text evidence="3 8">Belongs to the inositol monophosphatase superfamily.</text>
</comment>
<gene>
    <name evidence="10" type="ORF">OAUR00152_LOCUS12386</name>
</gene>
<dbReference type="GO" id="GO:0007165">
    <property type="term" value="P:signal transduction"/>
    <property type="evidence" value="ECO:0007669"/>
    <property type="project" value="TreeGrafter"/>
</dbReference>
<reference evidence="10" key="1">
    <citation type="submission" date="2021-01" db="EMBL/GenBank/DDBJ databases">
        <authorList>
            <person name="Corre E."/>
            <person name="Pelletier E."/>
            <person name="Niang G."/>
            <person name="Scheremetjew M."/>
            <person name="Finn R."/>
            <person name="Kale V."/>
            <person name="Holt S."/>
            <person name="Cochrane G."/>
            <person name="Meng A."/>
            <person name="Brown T."/>
            <person name="Cohen L."/>
        </authorList>
    </citation>
    <scope>NUCLEOTIDE SEQUENCE</scope>
    <source>
        <strain evidence="10">Isolate 1302-5</strain>
    </source>
</reference>
<dbReference type="GO" id="GO:0006021">
    <property type="term" value="P:inositol biosynthetic process"/>
    <property type="evidence" value="ECO:0007669"/>
    <property type="project" value="UniProtKB-UniPathway"/>
</dbReference>
<dbReference type="GO" id="GO:0008934">
    <property type="term" value="F:inositol monophosphate 1-phosphatase activity"/>
    <property type="evidence" value="ECO:0007669"/>
    <property type="project" value="InterPro"/>
</dbReference>
<evidence type="ECO:0000256" key="1">
    <source>
        <dbReference type="ARBA" id="ARBA00001033"/>
    </source>
</evidence>
<dbReference type="EMBL" id="HBKQ01018280">
    <property type="protein sequence ID" value="CAE2232217.1"/>
    <property type="molecule type" value="Transcribed_RNA"/>
</dbReference>
<dbReference type="PANTHER" id="PTHR20854">
    <property type="entry name" value="INOSITOL MONOPHOSPHATASE"/>
    <property type="match status" value="1"/>
</dbReference>
<dbReference type="EC" id="3.1.3.25" evidence="8"/>
<keyword evidence="4 7" id="KW-0479">Metal-binding</keyword>
<accession>A0A7S4IKK7</accession>
<comment type="pathway">
    <text evidence="8">Polyol metabolism; myo-inositol biosynthesis; myo-inositol from D-glucose 6-phosphate: step 2/2.</text>
</comment>
<feature type="binding site" evidence="7">
    <location>
        <position position="130"/>
    </location>
    <ligand>
        <name>Mg(2+)</name>
        <dbReference type="ChEBI" id="CHEBI:18420"/>
        <label>1</label>
        <note>catalytic</note>
    </ligand>
</feature>
<dbReference type="Gene3D" id="3.30.540.10">
    <property type="entry name" value="Fructose-1,6-Bisphosphatase, subunit A, domain 1"/>
    <property type="match status" value="1"/>
</dbReference>
<keyword evidence="9" id="KW-0812">Transmembrane</keyword>
<proteinExistence type="inferred from homology"/>
<evidence type="ECO:0000256" key="7">
    <source>
        <dbReference type="PIRSR" id="PIRSR600760-2"/>
    </source>
</evidence>
<dbReference type="InterPro" id="IPR000760">
    <property type="entry name" value="Inositol_monophosphatase-like"/>
</dbReference>
<keyword evidence="9" id="KW-0472">Membrane</keyword>
<organism evidence="10">
    <name type="scientific">Odontella aurita</name>
    <dbReference type="NCBI Taxonomy" id="265563"/>
    <lineage>
        <taxon>Eukaryota</taxon>
        <taxon>Sar</taxon>
        <taxon>Stramenopiles</taxon>
        <taxon>Ochrophyta</taxon>
        <taxon>Bacillariophyta</taxon>
        <taxon>Mediophyceae</taxon>
        <taxon>Biddulphiophycidae</taxon>
        <taxon>Eupodiscales</taxon>
        <taxon>Odontellaceae</taxon>
        <taxon>Odontella</taxon>
    </lineage>
</organism>
<dbReference type="Pfam" id="PF00459">
    <property type="entry name" value="Inositol_P"/>
    <property type="match status" value="1"/>
</dbReference>
<comment type="catalytic activity">
    <reaction evidence="1 8">
        <text>a myo-inositol phosphate + H2O = myo-inositol + phosphate</text>
        <dbReference type="Rhea" id="RHEA:24056"/>
        <dbReference type="ChEBI" id="CHEBI:15377"/>
        <dbReference type="ChEBI" id="CHEBI:17268"/>
        <dbReference type="ChEBI" id="CHEBI:43474"/>
        <dbReference type="ChEBI" id="CHEBI:84139"/>
        <dbReference type="EC" id="3.1.3.25"/>
    </reaction>
</comment>
<feature type="binding site" evidence="7">
    <location>
        <position position="150"/>
    </location>
    <ligand>
        <name>Mg(2+)</name>
        <dbReference type="ChEBI" id="CHEBI:18420"/>
        <label>1</label>
        <note>catalytic</note>
    </ligand>
</feature>
<feature type="binding site" evidence="7">
    <location>
        <position position="289"/>
    </location>
    <ligand>
        <name>Mg(2+)</name>
        <dbReference type="ChEBI" id="CHEBI:18420"/>
        <label>1</label>
        <note>catalytic</note>
    </ligand>
</feature>
<dbReference type="InterPro" id="IPR020583">
    <property type="entry name" value="Inositol_monoP_metal-BS"/>
</dbReference>
<evidence type="ECO:0000256" key="6">
    <source>
        <dbReference type="ARBA" id="ARBA00022842"/>
    </source>
</evidence>
<dbReference type="AlphaFoldDB" id="A0A7S4IKK7"/>
<dbReference type="UniPathway" id="UPA00823">
    <property type="reaction ID" value="UER00788"/>
</dbReference>
<evidence type="ECO:0000313" key="10">
    <source>
        <dbReference type="EMBL" id="CAE2232217.1"/>
    </source>
</evidence>
<name>A0A7S4IKK7_9STRA</name>
<feature type="binding site" evidence="7">
    <location>
        <position position="153"/>
    </location>
    <ligand>
        <name>Mg(2+)</name>
        <dbReference type="ChEBI" id="CHEBI:18420"/>
        <label>1</label>
        <note>catalytic</note>
    </ligand>
</feature>
<dbReference type="PRINTS" id="PR00377">
    <property type="entry name" value="IMPHPHTASES"/>
</dbReference>
<feature type="binding site" evidence="7">
    <location>
        <position position="152"/>
    </location>
    <ligand>
        <name>Mg(2+)</name>
        <dbReference type="ChEBI" id="CHEBI:18420"/>
        <label>1</label>
        <note>catalytic</note>
    </ligand>
</feature>
<evidence type="ECO:0000256" key="2">
    <source>
        <dbReference type="ARBA" id="ARBA00001946"/>
    </source>
</evidence>
<dbReference type="PANTHER" id="PTHR20854:SF4">
    <property type="entry name" value="INOSITOL-1-MONOPHOSPHATASE-RELATED"/>
    <property type="match status" value="1"/>
</dbReference>
<feature type="transmembrane region" description="Helical" evidence="9">
    <location>
        <begin position="6"/>
        <end position="27"/>
    </location>
</feature>
<evidence type="ECO:0000256" key="4">
    <source>
        <dbReference type="ARBA" id="ARBA00022723"/>
    </source>
</evidence>
<evidence type="ECO:0000256" key="3">
    <source>
        <dbReference type="ARBA" id="ARBA00009759"/>
    </source>
</evidence>